<dbReference type="InterPro" id="IPR029058">
    <property type="entry name" value="AB_hydrolase_fold"/>
</dbReference>
<evidence type="ECO:0000313" key="11">
    <source>
        <dbReference type="EMBL" id="KAJ7336176.1"/>
    </source>
</evidence>
<dbReference type="Proteomes" id="UP001218218">
    <property type="component" value="Unassembled WGS sequence"/>
</dbReference>
<dbReference type="EMBL" id="JARIHO010000031">
    <property type="protein sequence ID" value="KAJ7336176.1"/>
    <property type="molecule type" value="Genomic_DNA"/>
</dbReference>
<proteinExistence type="inferred from homology"/>
<dbReference type="EC" id="3.1.1.-" evidence="10"/>
<dbReference type="SUPFAM" id="SSF53474">
    <property type="entry name" value="alpha/beta-Hydrolases"/>
    <property type="match status" value="1"/>
</dbReference>
<name>A0AAD6ZRF5_9AGAR</name>
<evidence type="ECO:0000256" key="7">
    <source>
        <dbReference type="ARBA" id="ARBA00022837"/>
    </source>
</evidence>
<feature type="signal peptide" evidence="10">
    <location>
        <begin position="1"/>
        <end position="22"/>
    </location>
</feature>
<evidence type="ECO:0000256" key="10">
    <source>
        <dbReference type="RuleBase" id="RU361238"/>
    </source>
</evidence>
<keyword evidence="12" id="KW-1185">Reference proteome</keyword>
<dbReference type="GO" id="GO:0045493">
    <property type="term" value="P:xylan catabolic process"/>
    <property type="evidence" value="ECO:0007669"/>
    <property type="project" value="UniProtKB-KW"/>
</dbReference>
<keyword evidence="7" id="KW-0106">Calcium</keyword>
<protein>
    <recommendedName>
        <fullName evidence="10">Carboxylic ester hydrolase</fullName>
        <ecNumber evidence="10">3.1.1.-</ecNumber>
    </recommendedName>
</protein>
<dbReference type="GO" id="GO:0046872">
    <property type="term" value="F:metal ion binding"/>
    <property type="evidence" value="ECO:0007669"/>
    <property type="project" value="UniProtKB-KW"/>
</dbReference>
<evidence type="ECO:0000256" key="6">
    <source>
        <dbReference type="ARBA" id="ARBA00022801"/>
    </source>
</evidence>
<evidence type="ECO:0000256" key="8">
    <source>
        <dbReference type="ARBA" id="ARBA00023157"/>
    </source>
</evidence>
<comment type="catalytic activity">
    <reaction evidence="9">
        <text>feruloyl-polysaccharide + H2O = ferulate + polysaccharide.</text>
        <dbReference type="EC" id="3.1.1.73"/>
    </reaction>
</comment>
<dbReference type="AlphaFoldDB" id="A0AAD6ZRF5"/>
<keyword evidence="3" id="KW-0624">Polysaccharide degradation</keyword>
<evidence type="ECO:0000256" key="4">
    <source>
        <dbReference type="ARBA" id="ARBA00022723"/>
    </source>
</evidence>
<keyword evidence="8" id="KW-1015">Disulfide bond</keyword>
<comment type="similarity">
    <text evidence="1 10">Belongs to the tannase family.</text>
</comment>
<sequence length="517" mass="55975">MEFSGFNIKFLSKLLTVPLLSSWSYHENSEQRAKCLSLKSTLTLENTTILDVSYASAGSTVKPHGSCVPKAFVNAPLCRVQFSTKTTATSSIRAEAWLPDEWYGRFLGVGNGGLGGCISYRDLDYGSALHFATVGSNNGHDGDTGRPFLGNPEVLNDFAFRSIHVEAVIGKQIVEAYYGKPHEKAYYLGCSTGGRQGTQSALKFPTDWDGIIAGAPATDFNHLLHWSGMVGAAVGAPNPSSSPAFIPPELWKLVAGEILNQCDSIDGVRDGIITEPDACDFRPEALLCTGADGEKCLSRSQVEALRKIYSPLYENGELIYPRFDPGAENIHPGGVLMSGKFPAYTRDWVKYAILNDTEFDFSNYGPEHGRLAEDVNPGGIATFDGDLSAFRDRGGKFLTYHGRADDLIASGNSKRMYDLVSRTLAMPSLDAFYRLFLVPGMEHCTQGPGAWAFGQRGGTDGARNESSHNLLLALVDWVEGGVAPDTITGTAEDGATRVHCRYPMRSVWDGNAFGCQA</sequence>
<evidence type="ECO:0000256" key="9">
    <source>
        <dbReference type="ARBA" id="ARBA00034075"/>
    </source>
</evidence>
<dbReference type="InterPro" id="IPR011118">
    <property type="entry name" value="Tannase/feruloyl_esterase"/>
</dbReference>
<keyword evidence="3" id="KW-0858">Xylan degradation</keyword>
<evidence type="ECO:0000256" key="1">
    <source>
        <dbReference type="ARBA" id="ARBA00006249"/>
    </source>
</evidence>
<organism evidence="11 12">
    <name type="scientific">Mycena albidolilacea</name>
    <dbReference type="NCBI Taxonomy" id="1033008"/>
    <lineage>
        <taxon>Eukaryota</taxon>
        <taxon>Fungi</taxon>
        <taxon>Dikarya</taxon>
        <taxon>Basidiomycota</taxon>
        <taxon>Agaricomycotina</taxon>
        <taxon>Agaricomycetes</taxon>
        <taxon>Agaricomycetidae</taxon>
        <taxon>Agaricales</taxon>
        <taxon>Marasmiineae</taxon>
        <taxon>Mycenaceae</taxon>
        <taxon>Mycena</taxon>
    </lineage>
</organism>
<dbReference type="Pfam" id="PF07519">
    <property type="entry name" value="Tannase"/>
    <property type="match status" value="1"/>
</dbReference>
<dbReference type="Gene3D" id="3.40.50.1820">
    <property type="entry name" value="alpha/beta hydrolase"/>
    <property type="match status" value="1"/>
</dbReference>
<evidence type="ECO:0000313" key="12">
    <source>
        <dbReference type="Proteomes" id="UP001218218"/>
    </source>
</evidence>
<gene>
    <name evidence="11" type="ORF">DFH08DRAFT_877998</name>
</gene>
<keyword evidence="5 10" id="KW-0732">Signal</keyword>
<keyword evidence="2" id="KW-0719">Serine esterase</keyword>
<evidence type="ECO:0000256" key="5">
    <source>
        <dbReference type="ARBA" id="ARBA00022729"/>
    </source>
</evidence>
<feature type="chain" id="PRO_5041776242" description="Carboxylic ester hydrolase" evidence="10">
    <location>
        <begin position="23"/>
        <end position="517"/>
    </location>
</feature>
<keyword evidence="6 10" id="KW-0378">Hydrolase</keyword>
<dbReference type="PANTHER" id="PTHR33938">
    <property type="entry name" value="FERULOYL ESTERASE B-RELATED"/>
    <property type="match status" value="1"/>
</dbReference>
<dbReference type="GO" id="GO:0030600">
    <property type="term" value="F:feruloyl esterase activity"/>
    <property type="evidence" value="ECO:0007669"/>
    <property type="project" value="UniProtKB-EC"/>
</dbReference>
<evidence type="ECO:0000256" key="3">
    <source>
        <dbReference type="ARBA" id="ARBA00022651"/>
    </source>
</evidence>
<evidence type="ECO:0000256" key="2">
    <source>
        <dbReference type="ARBA" id="ARBA00022487"/>
    </source>
</evidence>
<keyword evidence="3" id="KW-0119">Carbohydrate metabolism</keyword>
<keyword evidence="4" id="KW-0479">Metal-binding</keyword>
<comment type="caution">
    <text evidence="11">The sequence shown here is derived from an EMBL/GenBank/DDBJ whole genome shotgun (WGS) entry which is preliminary data.</text>
</comment>
<dbReference type="PANTHER" id="PTHR33938:SF15">
    <property type="entry name" value="FERULOYL ESTERASE B-RELATED"/>
    <property type="match status" value="1"/>
</dbReference>
<accession>A0AAD6ZRF5</accession>
<reference evidence="11" key="1">
    <citation type="submission" date="2023-03" db="EMBL/GenBank/DDBJ databases">
        <title>Massive genome expansion in bonnet fungi (Mycena s.s.) driven by repeated elements and novel gene families across ecological guilds.</title>
        <authorList>
            <consortium name="Lawrence Berkeley National Laboratory"/>
            <person name="Harder C.B."/>
            <person name="Miyauchi S."/>
            <person name="Viragh M."/>
            <person name="Kuo A."/>
            <person name="Thoen E."/>
            <person name="Andreopoulos B."/>
            <person name="Lu D."/>
            <person name="Skrede I."/>
            <person name="Drula E."/>
            <person name="Henrissat B."/>
            <person name="Morin E."/>
            <person name="Kohler A."/>
            <person name="Barry K."/>
            <person name="LaButti K."/>
            <person name="Morin E."/>
            <person name="Salamov A."/>
            <person name="Lipzen A."/>
            <person name="Mereny Z."/>
            <person name="Hegedus B."/>
            <person name="Baldrian P."/>
            <person name="Stursova M."/>
            <person name="Weitz H."/>
            <person name="Taylor A."/>
            <person name="Grigoriev I.V."/>
            <person name="Nagy L.G."/>
            <person name="Martin F."/>
            <person name="Kauserud H."/>
        </authorList>
    </citation>
    <scope>NUCLEOTIDE SEQUENCE</scope>
    <source>
        <strain evidence="11">CBHHK002</strain>
    </source>
</reference>